<organism evidence="1">
    <name type="scientific">marine sediment metagenome</name>
    <dbReference type="NCBI Taxonomy" id="412755"/>
    <lineage>
        <taxon>unclassified sequences</taxon>
        <taxon>metagenomes</taxon>
        <taxon>ecological metagenomes</taxon>
    </lineage>
</organism>
<dbReference type="EMBL" id="BARU01007330">
    <property type="protein sequence ID" value="GAH44085.1"/>
    <property type="molecule type" value="Genomic_DNA"/>
</dbReference>
<name>X1GGZ8_9ZZZZ</name>
<dbReference type="AlphaFoldDB" id="X1GGZ8"/>
<reference evidence="1" key="1">
    <citation type="journal article" date="2014" name="Front. Microbiol.">
        <title>High frequency of phylogenetically diverse reductive dehalogenase-homologous genes in deep subseafloor sedimentary metagenomes.</title>
        <authorList>
            <person name="Kawai M."/>
            <person name="Futagami T."/>
            <person name="Toyoda A."/>
            <person name="Takaki Y."/>
            <person name="Nishi S."/>
            <person name="Hori S."/>
            <person name="Arai W."/>
            <person name="Tsubouchi T."/>
            <person name="Morono Y."/>
            <person name="Uchiyama I."/>
            <person name="Ito T."/>
            <person name="Fujiyama A."/>
            <person name="Inagaki F."/>
            <person name="Takami H."/>
        </authorList>
    </citation>
    <scope>NUCLEOTIDE SEQUENCE</scope>
    <source>
        <strain evidence="1">Expedition CK06-06</strain>
    </source>
</reference>
<accession>X1GGZ8</accession>
<evidence type="ECO:0000313" key="1">
    <source>
        <dbReference type="EMBL" id="GAH44085.1"/>
    </source>
</evidence>
<comment type="caution">
    <text evidence="1">The sequence shown here is derived from an EMBL/GenBank/DDBJ whole genome shotgun (WGS) entry which is preliminary data.</text>
</comment>
<protein>
    <submittedName>
        <fullName evidence="1">Uncharacterized protein</fullName>
    </submittedName>
</protein>
<sequence length="73" mass="8835">MANQSRSFIICPYCDWIFPDMCDYPEEKDIVDGMEMECKNCKRTFTVISELHWTFQTYKKCDYPKKRKVNDGY</sequence>
<gene>
    <name evidence="1" type="ORF">S03H2_14444</name>
</gene>
<proteinExistence type="predicted"/>